<dbReference type="PROSITE" id="PS50862">
    <property type="entry name" value="AA_TRNA_LIGASE_II"/>
    <property type="match status" value="1"/>
</dbReference>
<keyword evidence="7" id="KW-0648">Protein biosynthesis</keyword>
<dbReference type="Gene3D" id="3.30.930.10">
    <property type="entry name" value="Bira Bifunctional Protein, Domain 2"/>
    <property type="match status" value="1"/>
</dbReference>
<dbReference type="PANTHER" id="PTHR43450:SF1">
    <property type="entry name" value="ASPARTATE--TRNA LIGASE, CYTOPLASMIC"/>
    <property type="match status" value="1"/>
</dbReference>
<gene>
    <name evidence="10" type="primary">aspS2_11</name>
    <name evidence="10" type="ORF">SDC9_170196</name>
</gene>
<sequence>MLRYVMRVLAERYRPEIDLLKIQLPEIDAIPSVKFAEAVEYLKTVGGGKNRNDLTADDEVLLCRHIQQQTGSEFVFVTHFPSGKRPFYVMDDPENPKEAYSFDLLFRGLEITTGGQRIHDYNEQIAKLNARGMDPAGFESYLSAHKYGLPPHGGLGIGLERLTMKLCNLANIREASLFPRDLNHLDP</sequence>
<organism evidence="10">
    <name type="scientific">bioreactor metagenome</name>
    <dbReference type="NCBI Taxonomy" id="1076179"/>
    <lineage>
        <taxon>unclassified sequences</taxon>
        <taxon>metagenomes</taxon>
        <taxon>ecological metagenomes</taxon>
    </lineage>
</organism>
<comment type="caution">
    <text evidence="10">The sequence shown here is derived from an EMBL/GenBank/DDBJ whole genome shotgun (WGS) entry which is preliminary data.</text>
</comment>
<comment type="similarity">
    <text evidence="2">Belongs to the class-II aminoacyl-tRNA synthetase family. Type 2 subfamily.</text>
</comment>
<dbReference type="PANTHER" id="PTHR43450">
    <property type="entry name" value="ASPARTYL-TRNA SYNTHETASE"/>
    <property type="match status" value="1"/>
</dbReference>
<evidence type="ECO:0000256" key="1">
    <source>
        <dbReference type="ARBA" id="ARBA00004496"/>
    </source>
</evidence>
<dbReference type="GO" id="GO:0004815">
    <property type="term" value="F:aspartate-tRNA ligase activity"/>
    <property type="evidence" value="ECO:0007669"/>
    <property type="project" value="InterPro"/>
</dbReference>
<name>A0A645GA08_9ZZZZ</name>
<comment type="subcellular location">
    <subcellularLocation>
        <location evidence="1">Cytoplasm</location>
    </subcellularLocation>
</comment>
<dbReference type="GO" id="GO:0050560">
    <property type="term" value="F:aspartate-tRNA(Asn) ligase activity"/>
    <property type="evidence" value="ECO:0007669"/>
    <property type="project" value="UniProtKB-EC"/>
</dbReference>
<accession>A0A645GA08</accession>
<evidence type="ECO:0000256" key="8">
    <source>
        <dbReference type="ARBA" id="ARBA00023146"/>
    </source>
</evidence>
<dbReference type="SUPFAM" id="SSF55681">
    <property type="entry name" value="Class II aaRS and biotin synthetases"/>
    <property type="match status" value="1"/>
</dbReference>
<dbReference type="EMBL" id="VSSQ01071140">
    <property type="protein sequence ID" value="MPN22812.1"/>
    <property type="molecule type" value="Genomic_DNA"/>
</dbReference>
<evidence type="ECO:0000313" key="10">
    <source>
        <dbReference type="EMBL" id="MPN22812.1"/>
    </source>
</evidence>
<reference evidence="10" key="1">
    <citation type="submission" date="2019-08" db="EMBL/GenBank/DDBJ databases">
        <authorList>
            <person name="Kucharzyk K."/>
            <person name="Murdoch R.W."/>
            <person name="Higgins S."/>
            <person name="Loffler F."/>
        </authorList>
    </citation>
    <scope>NUCLEOTIDE SEQUENCE</scope>
</reference>
<keyword evidence="6" id="KW-0067">ATP-binding</keyword>
<evidence type="ECO:0000256" key="4">
    <source>
        <dbReference type="ARBA" id="ARBA00022598"/>
    </source>
</evidence>
<proteinExistence type="inferred from homology"/>
<dbReference type="EC" id="6.1.1.23" evidence="10"/>
<evidence type="ECO:0000256" key="6">
    <source>
        <dbReference type="ARBA" id="ARBA00022840"/>
    </source>
</evidence>
<protein>
    <submittedName>
        <fullName evidence="10">Aspartate--tRNA(Asp/Asn) ligase</fullName>
        <ecNumber evidence="10">6.1.1.23</ecNumber>
    </submittedName>
</protein>
<dbReference type="GO" id="GO:0006422">
    <property type="term" value="P:aspartyl-tRNA aminoacylation"/>
    <property type="evidence" value="ECO:0007669"/>
    <property type="project" value="InterPro"/>
</dbReference>
<dbReference type="GO" id="GO:0017101">
    <property type="term" value="C:aminoacyl-tRNA synthetase multienzyme complex"/>
    <property type="evidence" value="ECO:0007669"/>
    <property type="project" value="TreeGrafter"/>
</dbReference>
<dbReference type="Pfam" id="PF00152">
    <property type="entry name" value="tRNA-synt_2"/>
    <property type="match status" value="1"/>
</dbReference>
<evidence type="ECO:0000259" key="9">
    <source>
        <dbReference type="PROSITE" id="PS50862"/>
    </source>
</evidence>
<dbReference type="PRINTS" id="PR01042">
    <property type="entry name" value="TRNASYNTHASP"/>
</dbReference>
<dbReference type="InterPro" id="IPR002312">
    <property type="entry name" value="Asp/Asn-tRNA-synth_IIb"/>
</dbReference>
<evidence type="ECO:0000256" key="2">
    <source>
        <dbReference type="ARBA" id="ARBA00005312"/>
    </source>
</evidence>
<feature type="domain" description="Aminoacyl-transfer RNA synthetases class-II family profile" evidence="9">
    <location>
        <begin position="1"/>
        <end position="179"/>
    </location>
</feature>
<dbReference type="GO" id="GO:0003723">
    <property type="term" value="F:RNA binding"/>
    <property type="evidence" value="ECO:0007669"/>
    <property type="project" value="TreeGrafter"/>
</dbReference>
<dbReference type="AlphaFoldDB" id="A0A645GA08"/>
<dbReference type="GO" id="GO:0005829">
    <property type="term" value="C:cytosol"/>
    <property type="evidence" value="ECO:0007669"/>
    <property type="project" value="TreeGrafter"/>
</dbReference>
<keyword evidence="3" id="KW-0963">Cytoplasm</keyword>
<dbReference type="InterPro" id="IPR004364">
    <property type="entry name" value="Aa-tRNA-synt_II"/>
</dbReference>
<evidence type="ECO:0000256" key="3">
    <source>
        <dbReference type="ARBA" id="ARBA00022490"/>
    </source>
</evidence>
<dbReference type="InterPro" id="IPR045864">
    <property type="entry name" value="aa-tRNA-synth_II/BPL/LPL"/>
</dbReference>
<keyword evidence="8" id="KW-0030">Aminoacyl-tRNA synthetase</keyword>
<dbReference type="InterPro" id="IPR006195">
    <property type="entry name" value="aa-tRNA-synth_II"/>
</dbReference>
<keyword evidence="5" id="KW-0547">Nucleotide-binding</keyword>
<keyword evidence="4 10" id="KW-0436">Ligase</keyword>
<evidence type="ECO:0000256" key="5">
    <source>
        <dbReference type="ARBA" id="ARBA00022741"/>
    </source>
</evidence>
<dbReference type="InterPro" id="IPR004523">
    <property type="entry name" value="Asp-tRNA_synthase_2"/>
</dbReference>
<evidence type="ECO:0000256" key="7">
    <source>
        <dbReference type="ARBA" id="ARBA00022917"/>
    </source>
</evidence>
<dbReference type="GO" id="GO:0005524">
    <property type="term" value="F:ATP binding"/>
    <property type="evidence" value="ECO:0007669"/>
    <property type="project" value="UniProtKB-KW"/>
</dbReference>